<dbReference type="InterPro" id="IPR036116">
    <property type="entry name" value="FN3_sf"/>
</dbReference>
<evidence type="ECO:0000313" key="5">
    <source>
        <dbReference type="WBParaSite" id="TTAC_0000282601-mRNA-1"/>
    </source>
</evidence>
<evidence type="ECO:0000259" key="2">
    <source>
        <dbReference type="PROSITE" id="PS50853"/>
    </source>
</evidence>
<reference evidence="3 4" key="2">
    <citation type="submission" date="2018-11" db="EMBL/GenBank/DDBJ databases">
        <authorList>
            <consortium name="Pathogen Informatics"/>
        </authorList>
    </citation>
    <scope>NUCLEOTIDE SEQUENCE [LARGE SCALE GENOMIC DNA]</scope>
</reference>
<dbReference type="InterPro" id="IPR050617">
    <property type="entry name" value="E3_ligase_FN3/SPRY"/>
</dbReference>
<sequence>MLLNILGLVDCYNLEVTRYANTHTSTSAPSTATSDSHTEYLPLNVDGESLIQVKATESRPLLTPPRPPQPDSFSEEEATGGEGGESVEGRKVDSEDIGNLRDLFSIPEPSSLTFQCSPSASISPSPLPSLGIESGSGLSSNVSSESGHQYHQHRHASVTKPLSLRVRHPSSARSAMEQIRYTLTGLEIGTKYRVRVQALNAVGVSPFSGILHFSTLPPLPMPLTLCCIGTTASGIKLRWSSSVEPYETDGAHSKSKLPASANVRYILEMSKKPESRGWVTIFEGPQTSFKARKLSEATHYYFRVAAVNISGKGAFSEVLQEKTAYSQPPPVEAPQAVDVSNTQCKLQWPALTITGQDPLLYLVQLTRVPGISITTTIPKTVSRSLQSIESETAASAGAVAEAWEGEEEAVTVYRGAETSCTISNLISGTNYIARVCAIRCCQTEPSEQSPFPTSRIKVNQEPDALQ</sequence>
<accession>A0A0R3WPY6</accession>
<dbReference type="SMART" id="SM00060">
    <property type="entry name" value="FN3"/>
    <property type="match status" value="3"/>
</dbReference>
<evidence type="ECO:0000256" key="1">
    <source>
        <dbReference type="SAM" id="MobiDB-lite"/>
    </source>
</evidence>
<dbReference type="WBParaSite" id="TTAC_0000282601-mRNA-1">
    <property type="protein sequence ID" value="TTAC_0000282601-mRNA-1"/>
    <property type="gene ID" value="TTAC_0000282601"/>
</dbReference>
<dbReference type="Gene3D" id="2.60.40.10">
    <property type="entry name" value="Immunoglobulins"/>
    <property type="match status" value="3"/>
</dbReference>
<dbReference type="SUPFAM" id="SSF49265">
    <property type="entry name" value="Fibronectin type III"/>
    <property type="match status" value="2"/>
</dbReference>
<organism evidence="5">
    <name type="scientific">Hydatigena taeniaeformis</name>
    <name type="common">Feline tapeworm</name>
    <name type="synonym">Taenia taeniaeformis</name>
    <dbReference type="NCBI Taxonomy" id="6205"/>
    <lineage>
        <taxon>Eukaryota</taxon>
        <taxon>Metazoa</taxon>
        <taxon>Spiralia</taxon>
        <taxon>Lophotrochozoa</taxon>
        <taxon>Platyhelminthes</taxon>
        <taxon>Cestoda</taxon>
        <taxon>Eucestoda</taxon>
        <taxon>Cyclophyllidea</taxon>
        <taxon>Taeniidae</taxon>
        <taxon>Hydatigera</taxon>
    </lineage>
</organism>
<proteinExistence type="predicted"/>
<feature type="compositionally biased region" description="Low complexity" evidence="1">
    <location>
        <begin position="117"/>
        <end position="147"/>
    </location>
</feature>
<dbReference type="Proteomes" id="UP000274429">
    <property type="component" value="Unassembled WGS sequence"/>
</dbReference>
<reference evidence="5" key="1">
    <citation type="submission" date="2017-02" db="UniProtKB">
        <authorList>
            <consortium name="WormBaseParasite"/>
        </authorList>
    </citation>
    <scope>IDENTIFICATION</scope>
</reference>
<dbReference type="EMBL" id="UYWX01001536">
    <property type="protein sequence ID" value="VDM21216.1"/>
    <property type="molecule type" value="Genomic_DNA"/>
</dbReference>
<feature type="region of interest" description="Disordered" evidence="1">
    <location>
        <begin position="115"/>
        <end position="161"/>
    </location>
</feature>
<feature type="domain" description="Fibronectin type-III" evidence="2">
    <location>
        <begin position="219"/>
        <end position="329"/>
    </location>
</feature>
<protein>
    <submittedName>
        <fullName evidence="5">Fibronectin type-III domain-containing protein</fullName>
    </submittedName>
</protein>
<evidence type="ECO:0000313" key="3">
    <source>
        <dbReference type="EMBL" id="VDM21216.1"/>
    </source>
</evidence>
<dbReference type="PANTHER" id="PTHR24099">
    <property type="entry name" value="E3 UBIQUITIN-PROTEIN LIGASE TRIM36-RELATED"/>
    <property type="match status" value="1"/>
</dbReference>
<dbReference type="InterPro" id="IPR013783">
    <property type="entry name" value="Ig-like_fold"/>
</dbReference>
<evidence type="ECO:0000313" key="4">
    <source>
        <dbReference type="Proteomes" id="UP000274429"/>
    </source>
</evidence>
<dbReference type="PANTHER" id="PTHR24099:SF11">
    <property type="entry name" value="FIBRONECTIN TYPE III DOMAIN-CONTAINING 3BA-RELATED"/>
    <property type="match status" value="1"/>
</dbReference>
<dbReference type="Pfam" id="PF00041">
    <property type="entry name" value="fn3"/>
    <property type="match status" value="1"/>
</dbReference>
<feature type="domain" description="Fibronectin type-III" evidence="2">
    <location>
        <begin position="108"/>
        <end position="218"/>
    </location>
</feature>
<gene>
    <name evidence="3" type="ORF">TTAC_LOCUS2811</name>
</gene>
<dbReference type="CDD" id="cd00063">
    <property type="entry name" value="FN3"/>
    <property type="match status" value="3"/>
</dbReference>
<dbReference type="OrthoDB" id="6287674at2759"/>
<dbReference type="PROSITE" id="PS50853">
    <property type="entry name" value="FN3"/>
    <property type="match status" value="3"/>
</dbReference>
<feature type="region of interest" description="Disordered" evidence="1">
    <location>
        <begin position="446"/>
        <end position="466"/>
    </location>
</feature>
<feature type="domain" description="Fibronectin type-III" evidence="2">
    <location>
        <begin position="330"/>
        <end position="456"/>
    </location>
</feature>
<dbReference type="AlphaFoldDB" id="A0A0R3WPY6"/>
<keyword evidence="4" id="KW-1185">Reference proteome</keyword>
<feature type="region of interest" description="Disordered" evidence="1">
    <location>
        <begin position="56"/>
        <end position="94"/>
    </location>
</feature>
<dbReference type="InterPro" id="IPR003961">
    <property type="entry name" value="FN3_dom"/>
</dbReference>
<dbReference type="STRING" id="6205.A0A0R3WPY6"/>
<name>A0A0R3WPY6_HYDTA</name>